<dbReference type="PANTHER" id="PTHR14773">
    <property type="entry name" value="WD REPEAT-CONTAINING PROTEIN 76"/>
    <property type="match status" value="1"/>
</dbReference>
<dbReference type="PANTHER" id="PTHR14773:SF0">
    <property type="entry name" value="WD REPEAT-CONTAINING PROTEIN 76"/>
    <property type="match status" value="1"/>
</dbReference>
<feature type="region of interest" description="Disordered" evidence="7">
    <location>
        <begin position="119"/>
        <end position="146"/>
    </location>
</feature>
<name>A0AAE1I192_9NEOP</name>
<accession>A0AAE1I192</accession>
<dbReference type="AlphaFoldDB" id="A0AAE1I192"/>
<dbReference type="GO" id="GO:2000001">
    <property type="term" value="P:regulation of DNA damage checkpoint"/>
    <property type="evidence" value="ECO:0007669"/>
    <property type="project" value="TreeGrafter"/>
</dbReference>
<reference evidence="8" key="1">
    <citation type="submission" date="2021-07" db="EMBL/GenBank/DDBJ databases">
        <authorList>
            <person name="Catto M.A."/>
            <person name="Jacobson A."/>
            <person name="Kennedy G."/>
            <person name="Labadie P."/>
            <person name="Hunt B.G."/>
            <person name="Srinivasan R."/>
        </authorList>
    </citation>
    <scope>NUCLEOTIDE SEQUENCE</scope>
    <source>
        <strain evidence="8">PL_HMW_Pooled</strain>
        <tissue evidence="8">Head</tissue>
    </source>
</reference>
<dbReference type="InterPro" id="IPR036322">
    <property type="entry name" value="WD40_repeat_dom_sf"/>
</dbReference>
<dbReference type="GO" id="GO:0003677">
    <property type="term" value="F:DNA binding"/>
    <property type="evidence" value="ECO:0007669"/>
    <property type="project" value="TreeGrafter"/>
</dbReference>
<feature type="compositionally biased region" description="Acidic residues" evidence="7">
    <location>
        <begin position="42"/>
        <end position="52"/>
    </location>
</feature>
<organism evidence="8 9">
    <name type="scientific">Frankliniella fusca</name>
    <dbReference type="NCBI Taxonomy" id="407009"/>
    <lineage>
        <taxon>Eukaryota</taxon>
        <taxon>Metazoa</taxon>
        <taxon>Ecdysozoa</taxon>
        <taxon>Arthropoda</taxon>
        <taxon>Hexapoda</taxon>
        <taxon>Insecta</taxon>
        <taxon>Pterygota</taxon>
        <taxon>Neoptera</taxon>
        <taxon>Paraneoptera</taxon>
        <taxon>Thysanoptera</taxon>
        <taxon>Terebrantia</taxon>
        <taxon>Thripoidea</taxon>
        <taxon>Thripidae</taxon>
        <taxon>Frankliniella</taxon>
    </lineage>
</organism>
<reference evidence="8" key="2">
    <citation type="journal article" date="2023" name="BMC Genomics">
        <title>Pest status, molecular evolution, and epigenetic factors derived from the genome assembly of Frankliniella fusca, a thysanopteran phytovirus vector.</title>
        <authorList>
            <person name="Catto M.A."/>
            <person name="Labadie P.E."/>
            <person name="Jacobson A.L."/>
            <person name="Kennedy G.G."/>
            <person name="Srinivasan R."/>
            <person name="Hunt B.G."/>
        </authorList>
    </citation>
    <scope>NUCLEOTIDE SEQUENCE</scope>
    <source>
        <strain evidence="8">PL_HMW_Pooled</strain>
    </source>
</reference>
<protein>
    <recommendedName>
        <fullName evidence="3">WD repeat-containing protein 76</fullName>
    </recommendedName>
</protein>
<keyword evidence="5" id="KW-0677">Repeat</keyword>
<dbReference type="InterPro" id="IPR015943">
    <property type="entry name" value="WD40/YVTN_repeat-like_dom_sf"/>
</dbReference>
<comment type="similarity">
    <text evidence="2">Belongs to the WD repeat DDB2/WDR76 family.</text>
</comment>
<evidence type="ECO:0000256" key="7">
    <source>
        <dbReference type="SAM" id="MobiDB-lite"/>
    </source>
</evidence>
<comment type="caution">
    <text evidence="8">The sequence shown here is derived from an EMBL/GenBank/DDBJ whole genome shotgun (WGS) entry which is preliminary data.</text>
</comment>
<evidence type="ECO:0000313" key="9">
    <source>
        <dbReference type="Proteomes" id="UP001219518"/>
    </source>
</evidence>
<feature type="compositionally biased region" description="Basic and acidic residues" evidence="7">
    <location>
        <begin position="1"/>
        <end position="21"/>
    </location>
</feature>
<evidence type="ECO:0000256" key="5">
    <source>
        <dbReference type="ARBA" id="ARBA00022737"/>
    </source>
</evidence>
<evidence type="ECO:0000256" key="4">
    <source>
        <dbReference type="ARBA" id="ARBA00022574"/>
    </source>
</evidence>
<comment type="function">
    <text evidence="1">Specifically binds 5-hydroxymethylcytosine (5hmC), suggesting that it acts as a specific reader of 5hmC.</text>
</comment>
<feature type="region of interest" description="Disordered" evidence="7">
    <location>
        <begin position="1"/>
        <end position="100"/>
    </location>
</feature>
<dbReference type="Gene3D" id="2.130.10.10">
    <property type="entry name" value="YVTN repeat-like/Quinoprotein amine dehydrogenase"/>
    <property type="match status" value="1"/>
</dbReference>
<gene>
    <name evidence="8" type="ORF">KUF71_024131</name>
</gene>
<dbReference type="PROSITE" id="PS50082">
    <property type="entry name" value="WD_REPEATS_2"/>
    <property type="match status" value="1"/>
</dbReference>
<dbReference type="SMART" id="SM00320">
    <property type="entry name" value="WD40"/>
    <property type="match status" value="5"/>
</dbReference>
<feature type="compositionally biased region" description="Basic residues" evidence="7">
    <location>
        <begin position="127"/>
        <end position="146"/>
    </location>
</feature>
<dbReference type="Pfam" id="PF00400">
    <property type="entry name" value="WD40"/>
    <property type="match status" value="2"/>
</dbReference>
<feature type="repeat" description="WD" evidence="6">
    <location>
        <begin position="402"/>
        <end position="435"/>
    </location>
</feature>
<evidence type="ECO:0000256" key="3">
    <source>
        <dbReference type="ARBA" id="ARBA00021234"/>
    </source>
</evidence>
<evidence type="ECO:0000256" key="1">
    <source>
        <dbReference type="ARBA" id="ARBA00002530"/>
    </source>
</evidence>
<proteinExistence type="inferred from homology"/>
<dbReference type="InterPro" id="IPR001680">
    <property type="entry name" value="WD40_rpt"/>
</dbReference>
<dbReference type="InterPro" id="IPR050853">
    <property type="entry name" value="WD_repeat_DNA-damage-binding"/>
</dbReference>
<keyword evidence="9" id="KW-1185">Reference proteome</keyword>
<dbReference type="EMBL" id="JAHWGI010001412">
    <property type="protein sequence ID" value="KAK3930774.1"/>
    <property type="molecule type" value="Genomic_DNA"/>
</dbReference>
<dbReference type="GO" id="GO:0005634">
    <property type="term" value="C:nucleus"/>
    <property type="evidence" value="ECO:0007669"/>
    <property type="project" value="TreeGrafter"/>
</dbReference>
<evidence type="ECO:0000256" key="6">
    <source>
        <dbReference type="PROSITE-ProRule" id="PRU00221"/>
    </source>
</evidence>
<evidence type="ECO:0000313" key="8">
    <source>
        <dbReference type="EMBL" id="KAK3930774.1"/>
    </source>
</evidence>
<feature type="region of interest" description="Disordered" evidence="7">
    <location>
        <begin position="194"/>
        <end position="218"/>
    </location>
</feature>
<dbReference type="Proteomes" id="UP001219518">
    <property type="component" value="Unassembled WGS sequence"/>
</dbReference>
<feature type="compositionally biased region" description="Basic and acidic residues" evidence="7">
    <location>
        <begin position="53"/>
        <end position="69"/>
    </location>
</feature>
<evidence type="ECO:0000256" key="2">
    <source>
        <dbReference type="ARBA" id="ARBA00005434"/>
    </source>
</evidence>
<dbReference type="SUPFAM" id="SSF50978">
    <property type="entry name" value="WD40 repeat-like"/>
    <property type="match status" value="1"/>
</dbReference>
<sequence>MRERSDRTKKKDDSVGVKEETEPTITISSRLRARKQVSYVQDEPEAESEDSDKDVKDGEWKEHEYETSTRRRSPIKRPPSVSSTSVDASSDEDDDYMKMRQNNIKERLELVKSLGIAELKEEIGGPSKKKPLPKRKPPTPREKSKRLKSILDDKIAREARRKLGKPSPKKLKSDIVHSTLENLRVKIAQATARKPSGPLPMLSLKSSKEENNEEETDDAASKCADFVSLLRPFLVHRGDESKLSTCSLDTFKKIVSRLTITEEMIAKTNTARITSMAFHPGEEKVLVASGSTSGDLGLWDVYNPDEEKCVEVLGPHTSQVNCTSFDRCNPTKIITTSLDGTVRRGDLMKLVFDEIWAHEQNGPNFHATWHDQVDPNTMMVAHGTGRVVVIDCRKPMDPVGWFHCHSRSVRTVQKHPQENKFFVTSSGLGQVRIWDWRMMDKDEPEPVWDLVHPKGLTSAFFSCKGNLLLTTCNDDRLRVYHTALLPGASKPKVVTNIKHDNHTGAWTSVFKAMWHPQREDVFMIGSMEKPRKLQIYGIHGQPVYNLTSNEHLVTIPAVHAWHPTLPLIAAGNSAGRVHVFR</sequence>
<keyword evidence="4 6" id="KW-0853">WD repeat</keyword>